<reference evidence="2" key="1">
    <citation type="submission" date="2021-05" db="EMBL/GenBank/DDBJ databases">
        <authorList>
            <person name="Alioto T."/>
            <person name="Alioto T."/>
            <person name="Gomez Garrido J."/>
        </authorList>
    </citation>
    <scope>NUCLEOTIDE SEQUENCE</scope>
</reference>
<organism evidence="2">
    <name type="scientific">Culex pipiens</name>
    <name type="common">House mosquito</name>
    <dbReference type="NCBI Taxonomy" id="7175"/>
    <lineage>
        <taxon>Eukaryota</taxon>
        <taxon>Metazoa</taxon>
        <taxon>Ecdysozoa</taxon>
        <taxon>Arthropoda</taxon>
        <taxon>Hexapoda</taxon>
        <taxon>Insecta</taxon>
        <taxon>Pterygota</taxon>
        <taxon>Neoptera</taxon>
        <taxon>Endopterygota</taxon>
        <taxon>Diptera</taxon>
        <taxon>Nematocera</taxon>
        <taxon>Culicoidea</taxon>
        <taxon>Culicidae</taxon>
        <taxon>Culicinae</taxon>
        <taxon>Culicini</taxon>
        <taxon>Culex</taxon>
        <taxon>Culex</taxon>
    </lineage>
</organism>
<dbReference type="EMBL" id="HBUE01191026">
    <property type="protein sequence ID" value="CAG6525196.1"/>
    <property type="molecule type" value="Transcribed_RNA"/>
</dbReference>
<evidence type="ECO:0000313" key="2">
    <source>
        <dbReference type="EMBL" id="CAG6525196.1"/>
    </source>
</evidence>
<accession>A0A8D8GZ83</accession>
<dbReference type="EMBL" id="HBUE01296938">
    <property type="protein sequence ID" value="CAG6576889.1"/>
    <property type="molecule type" value="Transcribed_RNA"/>
</dbReference>
<proteinExistence type="predicted"/>
<sequence length="108" mass="11461">MCPSWRGQPAHRRTSVVWHVVGVHEAGFLPKRQQVREARVSRIAARVSEANPKSGTRTGAPPPRSRPRTATYGPVAPCASPAVQHPVAAQAARTTPSSSTSSKAGLPH</sequence>
<dbReference type="AlphaFoldDB" id="A0A8D8GZ83"/>
<feature type="region of interest" description="Disordered" evidence="1">
    <location>
        <begin position="44"/>
        <end position="108"/>
    </location>
</feature>
<evidence type="ECO:0000256" key="1">
    <source>
        <dbReference type="SAM" id="MobiDB-lite"/>
    </source>
</evidence>
<name>A0A8D8GZ83_CULPI</name>
<dbReference type="EMBL" id="HBUE01296928">
    <property type="protein sequence ID" value="CAG6576887.1"/>
    <property type="molecule type" value="Transcribed_RNA"/>
</dbReference>
<dbReference type="EMBL" id="HBUE01191035">
    <property type="protein sequence ID" value="CAG6525198.1"/>
    <property type="molecule type" value="Transcribed_RNA"/>
</dbReference>
<protein>
    <submittedName>
        <fullName evidence="2">(northern house mosquito) hypothetical protein</fullName>
    </submittedName>
</protein>
<feature type="compositionally biased region" description="Low complexity" evidence="1">
    <location>
        <begin position="79"/>
        <end position="108"/>
    </location>
</feature>
<dbReference type="EMBL" id="HBUE01296929">
    <property type="protein sequence ID" value="CAG6576888.1"/>
    <property type="molecule type" value="Transcribed_RNA"/>
</dbReference>
<dbReference type="EMBL" id="HBUE01191027">
    <property type="protein sequence ID" value="CAG6525197.1"/>
    <property type="molecule type" value="Transcribed_RNA"/>
</dbReference>